<dbReference type="Pfam" id="PF00341">
    <property type="entry name" value="PDGF"/>
    <property type="match status" value="1"/>
</dbReference>
<comment type="subcellular location">
    <subcellularLocation>
        <location evidence="1">Secreted</location>
    </subcellularLocation>
</comment>
<dbReference type="GO" id="GO:0042056">
    <property type="term" value="F:chemoattractant activity"/>
    <property type="evidence" value="ECO:0007669"/>
    <property type="project" value="TreeGrafter"/>
</dbReference>
<dbReference type="GO" id="GO:0016020">
    <property type="term" value="C:membrane"/>
    <property type="evidence" value="ECO:0007669"/>
    <property type="project" value="InterPro"/>
</dbReference>
<sequence>MKAAHGICHFLLAAFLHCLFSKPSHSQVEENHRAGEVIKWMEVYNRSYCQLKEQLVEISTEYPEEVEHIFLPSCVPLLRCAGCCVDEELHCIPTKMHIVVMQIMKTKFMNTQIVEMPFVQHSECECRPKKNSKLKAARLPCSECPDRRQQQNPQTCECTCKRSVQRCRAKGLELNEHTCRCEKLRR</sequence>
<dbReference type="Proteomes" id="UP000515156">
    <property type="component" value="Chromosome 11"/>
</dbReference>
<dbReference type="RefSeq" id="XP_030074092.1">
    <property type="nucleotide sequence ID" value="XM_030218232.1"/>
</dbReference>
<keyword evidence="8" id="KW-1185">Reference proteome</keyword>
<dbReference type="Gene3D" id="2.10.90.10">
    <property type="entry name" value="Cystine-knot cytokines"/>
    <property type="match status" value="1"/>
</dbReference>
<dbReference type="GO" id="GO:0005615">
    <property type="term" value="C:extracellular space"/>
    <property type="evidence" value="ECO:0007669"/>
    <property type="project" value="TreeGrafter"/>
</dbReference>
<keyword evidence="6" id="KW-0732">Signal</keyword>
<dbReference type="CDD" id="cd00135">
    <property type="entry name" value="PDGF"/>
    <property type="match status" value="1"/>
</dbReference>
<protein>
    <submittedName>
        <fullName evidence="9">Vascular endothelial growth factor B isoform X2</fullName>
    </submittedName>
</protein>
<dbReference type="SUPFAM" id="SSF57593">
    <property type="entry name" value="Heparin-binding domain from vascular endothelial growth factor"/>
    <property type="match status" value="1"/>
</dbReference>
<dbReference type="GO" id="GO:0008083">
    <property type="term" value="F:growth factor activity"/>
    <property type="evidence" value="ECO:0007669"/>
    <property type="project" value="UniProtKB-KW"/>
</dbReference>
<organism evidence="8 9">
    <name type="scientific">Microcaecilia unicolor</name>
    <dbReference type="NCBI Taxonomy" id="1415580"/>
    <lineage>
        <taxon>Eukaryota</taxon>
        <taxon>Metazoa</taxon>
        <taxon>Chordata</taxon>
        <taxon>Craniata</taxon>
        <taxon>Vertebrata</taxon>
        <taxon>Euteleostomi</taxon>
        <taxon>Amphibia</taxon>
        <taxon>Gymnophiona</taxon>
        <taxon>Siphonopidae</taxon>
        <taxon>Microcaecilia</taxon>
    </lineage>
</organism>
<evidence type="ECO:0000256" key="3">
    <source>
        <dbReference type="ARBA" id="ARBA00023030"/>
    </source>
</evidence>
<dbReference type="SUPFAM" id="SSF57501">
    <property type="entry name" value="Cystine-knot cytokines"/>
    <property type="match status" value="1"/>
</dbReference>
<keyword evidence="2" id="KW-0964">Secreted</keyword>
<dbReference type="InterPro" id="IPR029034">
    <property type="entry name" value="Cystine-knot_cytokine"/>
</dbReference>
<dbReference type="CTD" id="7423"/>
<evidence type="ECO:0000313" key="8">
    <source>
        <dbReference type="Proteomes" id="UP000515156"/>
    </source>
</evidence>
<dbReference type="SMART" id="SM00141">
    <property type="entry name" value="PDGF"/>
    <property type="match status" value="1"/>
</dbReference>
<dbReference type="GO" id="GO:0048010">
    <property type="term" value="P:vascular endothelial growth factor receptor signaling pathway"/>
    <property type="evidence" value="ECO:0007669"/>
    <property type="project" value="TreeGrafter"/>
</dbReference>
<dbReference type="Gene3D" id="2.10.160.10">
    <property type="entry name" value="Vascular endothelial growth factor, heparin-binding domain"/>
    <property type="match status" value="1"/>
</dbReference>
<evidence type="ECO:0000256" key="6">
    <source>
        <dbReference type="SAM" id="SignalP"/>
    </source>
</evidence>
<dbReference type="GO" id="GO:0001938">
    <property type="term" value="P:positive regulation of endothelial cell proliferation"/>
    <property type="evidence" value="ECO:0007669"/>
    <property type="project" value="TreeGrafter"/>
</dbReference>
<dbReference type="InterPro" id="IPR036841">
    <property type="entry name" value="VEGF_C_sf"/>
</dbReference>
<gene>
    <name evidence="9" type="primary">VEGFB</name>
</gene>
<evidence type="ECO:0000259" key="7">
    <source>
        <dbReference type="PROSITE" id="PS50278"/>
    </source>
</evidence>
<evidence type="ECO:0000256" key="1">
    <source>
        <dbReference type="ARBA" id="ARBA00004613"/>
    </source>
</evidence>
<dbReference type="GO" id="GO:0060754">
    <property type="term" value="P:positive regulation of mast cell chemotaxis"/>
    <property type="evidence" value="ECO:0007669"/>
    <property type="project" value="TreeGrafter"/>
</dbReference>
<dbReference type="GO" id="GO:0008201">
    <property type="term" value="F:heparin binding"/>
    <property type="evidence" value="ECO:0007669"/>
    <property type="project" value="InterPro"/>
</dbReference>
<evidence type="ECO:0000256" key="2">
    <source>
        <dbReference type="ARBA" id="ARBA00022525"/>
    </source>
</evidence>
<dbReference type="GO" id="GO:0001666">
    <property type="term" value="P:response to hypoxia"/>
    <property type="evidence" value="ECO:0007669"/>
    <property type="project" value="TreeGrafter"/>
</dbReference>
<dbReference type="GO" id="GO:0005172">
    <property type="term" value="F:vascular endothelial growth factor receptor binding"/>
    <property type="evidence" value="ECO:0007669"/>
    <property type="project" value="TreeGrafter"/>
</dbReference>
<proteinExistence type="inferred from homology"/>
<feature type="domain" description="Platelet-derived growth factor (PDGF) family profile" evidence="7">
    <location>
        <begin position="36"/>
        <end position="131"/>
    </location>
</feature>
<dbReference type="InterPro" id="IPR000072">
    <property type="entry name" value="PDGF/VEGF_dom"/>
</dbReference>
<dbReference type="InterPro" id="IPR050507">
    <property type="entry name" value="PDGF/VEGF_growth_factor"/>
</dbReference>
<dbReference type="GO" id="GO:0045766">
    <property type="term" value="P:positive regulation of angiogenesis"/>
    <property type="evidence" value="ECO:0007669"/>
    <property type="project" value="TreeGrafter"/>
</dbReference>
<keyword evidence="3 5" id="KW-0339">Growth factor</keyword>
<dbReference type="FunFam" id="2.10.90.10:FF:000030">
    <property type="entry name" value="Vascular endothelial growth factor B"/>
    <property type="match status" value="1"/>
</dbReference>
<dbReference type="PROSITE" id="PS00249">
    <property type="entry name" value="PDGF_1"/>
    <property type="match status" value="1"/>
</dbReference>
<dbReference type="GO" id="GO:0050930">
    <property type="term" value="P:induction of positive chemotaxis"/>
    <property type="evidence" value="ECO:0007669"/>
    <property type="project" value="TreeGrafter"/>
</dbReference>
<reference evidence="9" key="2">
    <citation type="submission" date="2025-08" db="UniProtKB">
        <authorList>
            <consortium name="RefSeq"/>
        </authorList>
    </citation>
    <scope>IDENTIFICATION</scope>
</reference>
<feature type="chain" id="PRO_5027910551" evidence="6">
    <location>
        <begin position="27"/>
        <end position="186"/>
    </location>
</feature>
<dbReference type="PANTHER" id="PTHR12025">
    <property type="entry name" value="VASCULAR ENDOTHELIAL GROWTH FACTOR"/>
    <property type="match status" value="1"/>
</dbReference>
<dbReference type="GeneID" id="115479908"/>
<dbReference type="GO" id="GO:0038084">
    <property type="term" value="P:vascular endothelial growth factor signaling pathway"/>
    <property type="evidence" value="ECO:0007669"/>
    <property type="project" value="TreeGrafter"/>
</dbReference>
<dbReference type="InterPro" id="IPR023581">
    <property type="entry name" value="PD_growth_factor_CS"/>
</dbReference>
<keyword evidence="4" id="KW-1015">Disulfide bond</keyword>
<name>A0A6P7Z450_9AMPH</name>
<accession>A0A6P7Z450</accession>
<reference evidence="8" key="1">
    <citation type="submission" date="2024-06" db="UniProtKB">
        <authorList>
            <consortium name="RefSeq"/>
        </authorList>
    </citation>
    <scope>NUCLEOTIDE SEQUENCE [LARGE SCALE GENOMIC DNA]</scope>
</reference>
<dbReference type="GO" id="GO:0002040">
    <property type="term" value="P:sprouting angiogenesis"/>
    <property type="evidence" value="ECO:0007669"/>
    <property type="project" value="TreeGrafter"/>
</dbReference>
<dbReference type="PROSITE" id="PS50278">
    <property type="entry name" value="PDGF_2"/>
    <property type="match status" value="1"/>
</dbReference>
<evidence type="ECO:0000256" key="5">
    <source>
        <dbReference type="RuleBase" id="RU003818"/>
    </source>
</evidence>
<feature type="signal peptide" evidence="6">
    <location>
        <begin position="1"/>
        <end position="26"/>
    </location>
</feature>
<evidence type="ECO:0000313" key="9">
    <source>
        <dbReference type="RefSeq" id="XP_030074092.1"/>
    </source>
</evidence>
<comment type="similarity">
    <text evidence="5">Belongs to the PDGF/VEGF growth factor family.</text>
</comment>
<dbReference type="AlphaFoldDB" id="A0A6P7Z450"/>
<evidence type="ECO:0000256" key="4">
    <source>
        <dbReference type="ARBA" id="ARBA00023157"/>
    </source>
</evidence>
<dbReference type="PANTHER" id="PTHR12025:SF12">
    <property type="entry name" value="VASCULAR ENDOTHELIAL GROWTH FACTOR B"/>
    <property type="match status" value="1"/>
</dbReference>